<organism evidence="6 7">
    <name type="scientific">Nonomuraea purpurea</name>
    <dbReference type="NCBI Taxonomy" id="1849276"/>
    <lineage>
        <taxon>Bacteria</taxon>
        <taxon>Bacillati</taxon>
        <taxon>Actinomycetota</taxon>
        <taxon>Actinomycetes</taxon>
        <taxon>Streptosporangiales</taxon>
        <taxon>Streptosporangiaceae</taxon>
        <taxon>Nonomuraea</taxon>
    </lineage>
</organism>
<evidence type="ECO:0000313" key="7">
    <source>
        <dbReference type="Proteomes" id="UP001595851"/>
    </source>
</evidence>
<evidence type="ECO:0000259" key="4">
    <source>
        <dbReference type="Pfam" id="PF07731"/>
    </source>
</evidence>
<keyword evidence="1" id="KW-0479">Metal-binding</keyword>
<dbReference type="CDD" id="cd13900">
    <property type="entry name" value="CuRO_3_Tth-MCO_like"/>
    <property type="match status" value="1"/>
</dbReference>
<dbReference type="InterPro" id="IPR011707">
    <property type="entry name" value="Cu-oxidase-like_N"/>
</dbReference>
<dbReference type="InterPro" id="IPR001117">
    <property type="entry name" value="Cu-oxidase_2nd"/>
</dbReference>
<evidence type="ECO:0000259" key="5">
    <source>
        <dbReference type="Pfam" id="PF07732"/>
    </source>
</evidence>
<dbReference type="PANTHER" id="PTHR11709">
    <property type="entry name" value="MULTI-COPPER OXIDASE"/>
    <property type="match status" value="1"/>
</dbReference>
<accession>A0ABV8GCQ6</accession>
<evidence type="ECO:0000259" key="3">
    <source>
        <dbReference type="Pfam" id="PF00394"/>
    </source>
</evidence>
<evidence type="ECO:0000256" key="2">
    <source>
        <dbReference type="ARBA" id="ARBA00023002"/>
    </source>
</evidence>
<dbReference type="EMBL" id="JBHSBI010000010">
    <property type="protein sequence ID" value="MFC4009899.1"/>
    <property type="molecule type" value="Genomic_DNA"/>
</dbReference>
<sequence length="467" mass="51430">MRVRDGLAGFAAAVTLVSTIAASGLADSPPPSAAEGAPLRDPPQVVSHHGVLRAHLIVEKKRVEVAGRTLSALTYNGHYMPPTLRIRPGDRLELALENRLGPYTNLHVHGLHVSPSGHSDNVFIHINPGQTFHYSYRFPDDLAPGTYWYHSHAHPISAQQVAGGMSGIIVVDGLKRYLPPGLRTIKEHVIALKDFQVQGDAIKTKDLHIGASTNRTVNGQMNPTIHIRPGEIQLWRLANISANIYYRVSLQGQPFQVIAHDGNPVDRIWTADTLLLAAGNRFDVLVRGGPPGRTQLRTLPYSTGPAGNQFPQATLATVVSEGPAMHPPALPATFAPRQDLSQATIAARRTIVFSENKAGTQFYINGKQFDMNRVDIRSKLNTVEEWIIRNDSDEEHSFHVHTNDFQLMSVNGRPHEGHGLQDTANVPRRGQIVIRTHFQNYTGRTVLHCHILNHEDAGMMAVLEIVK</sequence>
<dbReference type="RefSeq" id="WP_379529914.1">
    <property type="nucleotide sequence ID" value="NZ_JBHSBI010000010.1"/>
</dbReference>
<protein>
    <submittedName>
        <fullName evidence="6">Multicopper oxidase family protein</fullName>
    </submittedName>
</protein>
<dbReference type="Proteomes" id="UP001595851">
    <property type="component" value="Unassembled WGS sequence"/>
</dbReference>
<dbReference type="InterPro" id="IPR002355">
    <property type="entry name" value="Cu_oxidase_Cu_BS"/>
</dbReference>
<dbReference type="Pfam" id="PF00394">
    <property type="entry name" value="Cu-oxidase"/>
    <property type="match status" value="1"/>
</dbReference>
<dbReference type="Pfam" id="PF07732">
    <property type="entry name" value="Cu-oxidase_3"/>
    <property type="match status" value="1"/>
</dbReference>
<feature type="domain" description="Plastocyanin-like" evidence="4">
    <location>
        <begin position="357"/>
        <end position="464"/>
    </location>
</feature>
<comment type="caution">
    <text evidence="6">The sequence shown here is derived from an EMBL/GenBank/DDBJ whole genome shotgun (WGS) entry which is preliminary data.</text>
</comment>
<keyword evidence="2" id="KW-0560">Oxidoreductase</keyword>
<name>A0ABV8GCQ6_9ACTN</name>
<gene>
    <name evidence="6" type="ORF">ACFOY2_21900</name>
</gene>
<evidence type="ECO:0000256" key="1">
    <source>
        <dbReference type="ARBA" id="ARBA00022723"/>
    </source>
</evidence>
<evidence type="ECO:0000313" key="6">
    <source>
        <dbReference type="EMBL" id="MFC4009899.1"/>
    </source>
</evidence>
<dbReference type="PROSITE" id="PS00080">
    <property type="entry name" value="MULTICOPPER_OXIDASE2"/>
    <property type="match status" value="1"/>
</dbReference>
<dbReference type="Pfam" id="PF07731">
    <property type="entry name" value="Cu-oxidase_2"/>
    <property type="match status" value="1"/>
</dbReference>
<feature type="domain" description="Plastocyanin-like" evidence="5">
    <location>
        <begin position="58"/>
        <end position="172"/>
    </location>
</feature>
<reference evidence="7" key="1">
    <citation type="journal article" date="2019" name="Int. J. Syst. Evol. Microbiol.">
        <title>The Global Catalogue of Microorganisms (GCM) 10K type strain sequencing project: providing services to taxonomists for standard genome sequencing and annotation.</title>
        <authorList>
            <consortium name="The Broad Institute Genomics Platform"/>
            <consortium name="The Broad Institute Genome Sequencing Center for Infectious Disease"/>
            <person name="Wu L."/>
            <person name="Ma J."/>
        </authorList>
    </citation>
    <scope>NUCLEOTIDE SEQUENCE [LARGE SCALE GENOMIC DNA]</scope>
    <source>
        <strain evidence="7">TBRC 1276</strain>
    </source>
</reference>
<feature type="domain" description="Plastocyanin-like" evidence="3">
    <location>
        <begin position="210"/>
        <end position="287"/>
    </location>
</feature>
<dbReference type="PANTHER" id="PTHR11709:SF518">
    <property type="entry name" value="MULTICOPPER OXIDASE"/>
    <property type="match status" value="1"/>
</dbReference>
<dbReference type="SUPFAM" id="SSF49503">
    <property type="entry name" value="Cupredoxins"/>
    <property type="match status" value="3"/>
</dbReference>
<dbReference type="InterPro" id="IPR011706">
    <property type="entry name" value="Cu-oxidase_C"/>
</dbReference>
<keyword evidence="7" id="KW-1185">Reference proteome</keyword>
<dbReference type="CDD" id="cd13853">
    <property type="entry name" value="CuRO_1_Tth-MCO_like"/>
    <property type="match status" value="1"/>
</dbReference>
<dbReference type="Gene3D" id="2.60.40.420">
    <property type="entry name" value="Cupredoxins - blue copper proteins"/>
    <property type="match status" value="3"/>
</dbReference>
<proteinExistence type="predicted"/>
<dbReference type="InterPro" id="IPR045087">
    <property type="entry name" value="Cu-oxidase_fam"/>
</dbReference>
<dbReference type="InterPro" id="IPR008972">
    <property type="entry name" value="Cupredoxin"/>
</dbReference>